<accession>A0A0P1MVP6</accession>
<reference evidence="2" key="1">
    <citation type="submission" date="2015-11" db="EMBL/GenBank/DDBJ databases">
        <authorList>
            <person name="Varghese N."/>
        </authorList>
    </citation>
    <scope>NUCLEOTIDE SEQUENCE [LARGE SCALE GENOMIC DNA]</scope>
    <source>
        <strain evidence="2">JGI-23</strain>
    </source>
</reference>
<dbReference type="OrthoDB" id="5241360at2"/>
<keyword evidence="2" id="KW-1185">Reference proteome</keyword>
<dbReference type="InterPro" id="IPR041202">
    <property type="entry name" value="BaeRF_family10"/>
</dbReference>
<evidence type="ECO:0000313" key="1">
    <source>
        <dbReference type="EMBL" id="CUT00080.1"/>
    </source>
</evidence>
<dbReference type="AlphaFoldDB" id="A0A0P1MVP6"/>
<evidence type="ECO:0000313" key="2">
    <source>
        <dbReference type="Proteomes" id="UP000199197"/>
    </source>
</evidence>
<organism evidence="1 2">
    <name type="scientific">Candidatus Chryseopegocella kryptomonas</name>
    <dbReference type="NCBI Taxonomy" id="1633643"/>
    <lineage>
        <taxon>Bacteria</taxon>
        <taxon>Pseudomonadati</taxon>
        <taxon>Candidatus Kryptoniota</taxon>
        <taxon>Candidatus Chryseopegocella</taxon>
    </lineage>
</organism>
<dbReference type="RefSeq" id="WP_092348813.1">
    <property type="nucleotide sequence ID" value="NZ_CZVW01000007.1"/>
</dbReference>
<dbReference type="Gene3D" id="3.30.420.60">
    <property type="entry name" value="eRF1 domain 2"/>
    <property type="match status" value="1"/>
</dbReference>
<protein>
    <submittedName>
        <fullName evidence="1">Peptide chain release factor subunit 1</fullName>
    </submittedName>
</protein>
<dbReference type="Proteomes" id="UP000199197">
    <property type="component" value="Unassembled WGS sequence"/>
</dbReference>
<dbReference type="Pfam" id="PF18854">
    <property type="entry name" value="baeRF_family10"/>
    <property type="match status" value="1"/>
</dbReference>
<name>A0A0P1MVP6_9BACT</name>
<proteinExistence type="predicted"/>
<dbReference type="EMBL" id="CZVW01000007">
    <property type="protein sequence ID" value="CUT00080.1"/>
    <property type="molecule type" value="Genomic_DNA"/>
</dbReference>
<dbReference type="InterPro" id="IPR042226">
    <property type="entry name" value="eFR1_2_sf"/>
</dbReference>
<gene>
    <name evidence="1" type="ORF">JGI23_00781</name>
</gene>
<sequence>MLINSEKQLKELKNFQPKSCLVSSLYLNTDGSKFSKKEIEVIFKDLIKEKKSEFEGKREFNDVLEDIKKMELYISQNLDITKNKGIVIFSCSKENFWQVYELNVSPSNLFVVDKNPYIRPLLIIMSKLHKICTVIFDHRKAKIFQIFGNEIVLKEEIYDETPKRIKIAGYRGFDESRVTEYQENKIIEHYKKISDKLLEIYQGEKFDLLFVGAKQEDINQFVEQLHPYLKKVYSGSFHLPIDAKESDVLRKSLELEKKIEMENEKKLIEQIRTHASSKTSEMAVIGIKDTIRALNEANVSKLVFNLDFSYSGKYCPSCNFLALKEDKCPNCGTNLIRVPNIVFKVIDVATEKNAEIYPVFYSGELNQEGIGALLRHRGVMKMTV</sequence>